<evidence type="ECO:0000256" key="5">
    <source>
        <dbReference type="ARBA" id="ARBA00023136"/>
    </source>
</evidence>
<feature type="region of interest" description="Disordered" evidence="9">
    <location>
        <begin position="1"/>
        <end position="22"/>
    </location>
</feature>
<dbReference type="OMA" id="SYMNFME"/>
<protein>
    <recommendedName>
        <fullName evidence="7">Complex I assembly factor TIMMDC1, mitochondrial</fullName>
    </recommendedName>
    <alternativeName>
        <fullName evidence="8">Translocase of inner mitochondrial membrane domain-containing protein 1</fullName>
    </alternativeName>
</protein>
<dbReference type="GO" id="GO:0032981">
    <property type="term" value="P:mitochondrial respiratory chain complex I assembly"/>
    <property type="evidence" value="ECO:0007669"/>
    <property type="project" value="InterPro"/>
</dbReference>
<feature type="transmembrane region" description="Helical" evidence="10">
    <location>
        <begin position="102"/>
        <end position="123"/>
    </location>
</feature>
<dbReference type="PANTHER" id="PTHR13002:SF1">
    <property type="entry name" value="COMPLEX I ASSEMBLY FACTOR TIMMDC1, MITOCHONDRIAL"/>
    <property type="match status" value="1"/>
</dbReference>
<feature type="transmembrane region" description="Helical" evidence="10">
    <location>
        <begin position="41"/>
        <end position="61"/>
    </location>
</feature>
<evidence type="ECO:0000256" key="7">
    <source>
        <dbReference type="ARBA" id="ARBA00040778"/>
    </source>
</evidence>
<evidence type="ECO:0000256" key="4">
    <source>
        <dbReference type="ARBA" id="ARBA00022989"/>
    </source>
</evidence>
<dbReference type="Ensembl" id="ENSEBUT00000018515.1">
    <property type="protein sequence ID" value="ENSEBUP00000017940.1"/>
    <property type="gene ID" value="ENSEBUG00000011199.1"/>
</dbReference>
<evidence type="ECO:0000256" key="10">
    <source>
        <dbReference type="SAM" id="Phobius"/>
    </source>
</evidence>
<evidence type="ECO:0000256" key="9">
    <source>
        <dbReference type="SAM" id="MobiDB-lite"/>
    </source>
</evidence>
<keyword evidence="3 10" id="KW-0812">Transmembrane</keyword>
<dbReference type="PANTHER" id="PTHR13002">
    <property type="entry name" value="C3ORF1 PROTEIN-RELATED"/>
    <property type="match status" value="1"/>
</dbReference>
<comment type="function">
    <text evidence="6">Chaperone protein involved in the assembly of the mitochondrial NADH:ubiquinone oxidoreductase complex (complex I). Participates in constructing the membrane arm of complex I.</text>
</comment>
<evidence type="ECO:0000313" key="12">
    <source>
        <dbReference type="Proteomes" id="UP000694388"/>
    </source>
</evidence>
<proteinExistence type="inferred from homology"/>
<evidence type="ECO:0000256" key="2">
    <source>
        <dbReference type="ARBA" id="ARBA00008444"/>
    </source>
</evidence>
<dbReference type="Proteomes" id="UP000694388">
    <property type="component" value="Unplaced"/>
</dbReference>
<evidence type="ECO:0000256" key="8">
    <source>
        <dbReference type="ARBA" id="ARBA00041344"/>
    </source>
</evidence>
<dbReference type="GO" id="GO:0016020">
    <property type="term" value="C:membrane"/>
    <property type="evidence" value="ECO:0007669"/>
    <property type="project" value="UniProtKB-SubCell"/>
</dbReference>
<dbReference type="Ensembl" id="ENSEBUT00000018501.1">
    <property type="protein sequence ID" value="ENSEBUP00000017925.1"/>
    <property type="gene ID" value="ENSEBUG00000011199.1"/>
</dbReference>
<keyword evidence="5 10" id="KW-0472">Membrane</keyword>
<dbReference type="GO" id="GO:0005739">
    <property type="term" value="C:mitochondrion"/>
    <property type="evidence" value="ECO:0007669"/>
    <property type="project" value="TreeGrafter"/>
</dbReference>
<evidence type="ECO:0000256" key="6">
    <source>
        <dbReference type="ARBA" id="ARBA00037236"/>
    </source>
</evidence>
<name>A0A8C4QPG9_EPTBU</name>
<accession>A0A8C4QPG9</accession>
<organism evidence="11 12">
    <name type="scientific">Eptatretus burgeri</name>
    <name type="common">Inshore hagfish</name>
    <dbReference type="NCBI Taxonomy" id="7764"/>
    <lineage>
        <taxon>Eukaryota</taxon>
        <taxon>Metazoa</taxon>
        <taxon>Chordata</taxon>
        <taxon>Craniata</taxon>
        <taxon>Vertebrata</taxon>
        <taxon>Cyclostomata</taxon>
        <taxon>Myxini</taxon>
        <taxon>Myxiniformes</taxon>
        <taxon>Myxinidae</taxon>
        <taxon>Eptatretinae</taxon>
        <taxon>Eptatretus</taxon>
    </lineage>
</organism>
<feature type="transmembrane region" description="Helical" evidence="10">
    <location>
        <begin position="154"/>
        <end position="173"/>
    </location>
</feature>
<evidence type="ECO:0000313" key="11">
    <source>
        <dbReference type="Ensembl" id="ENSEBUP00000017940.1"/>
    </source>
</evidence>
<dbReference type="AlphaFoldDB" id="A0A8C4QPG9"/>
<evidence type="ECO:0000256" key="1">
    <source>
        <dbReference type="ARBA" id="ARBA00004141"/>
    </source>
</evidence>
<sequence length="254" mass="28465">MSDLEREAHEGGQRGNETGWDRVRRMFRQEQQTLSEEVDDMIRLVFMAGVGGVLFTGLPAGRLAYHRFLERADGEVYRHPVEGIRACHNAAIKGFLRVGVPMGFRASIFMLMFSGTGIVLDAYLNKKSFTHYLTAGAVSGSLFRVFLGAKGMISGAVLGSVFGIPAGLTLMAMNQLHGETLWQRRLRLRQQNLPDEPEVWEGKLRVLDNFVERIERTVVENSAEEDILRIEELSVKDPVLRKQNPITSDSSRSA</sequence>
<reference evidence="11" key="1">
    <citation type="submission" date="2025-05" db="UniProtKB">
        <authorList>
            <consortium name="Ensembl"/>
        </authorList>
    </citation>
    <scope>IDENTIFICATION</scope>
</reference>
<dbReference type="InterPro" id="IPR055299">
    <property type="entry name" value="TIMMDC1"/>
</dbReference>
<feature type="compositionally biased region" description="Basic and acidic residues" evidence="9">
    <location>
        <begin position="1"/>
        <end position="12"/>
    </location>
</feature>
<dbReference type="GeneTree" id="ENSGT00390000013817"/>
<comment type="subcellular location">
    <subcellularLocation>
        <location evidence="1">Membrane</location>
        <topology evidence="1">Multi-pass membrane protein</topology>
    </subcellularLocation>
</comment>
<keyword evidence="4 10" id="KW-1133">Transmembrane helix</keyword>
<evidence type="ECO:0000256" key="3">
    <source>
        <dbReference type="ARBA" id="ARBA00022692"/>
    </source>
</evidence>
<keyword evidence="12" id="KW-1185">Reference proteome</keyword>
<comment type="similarity">
    <text evidence="2">Belongs to the Tim17/Tim22/Tim23 family.</text>
</comment>
<dbReference type="Pfam" id="PF02466">
    <property type="entry name" value="Tim17"/>
    <property type="match status" value="1"/>
</dbReference>